<dbReference type="PRINTS" id="PR00364">
    <property type="entry name" value="DISEASERSIST"/>
</dbReference>
<dbReference type="Pfam" id="PF03704">
    <property type="entry name" value="BTAD"/>
    <property type="match status" value="1"/>
</dbReference>
<dbReference type="SMART" id="SM01043">
    <property type="entry name" value="BTAD"/>
    <property type="match status" value="1"/>
</dbReference>
<feature type="region of interest" description="Disordered" evidence="3">
    <location>
        <begin position="727"/>
        <end position="776"/>
    </location>
</feature>
<dbReference type="InterPro" id="IPR036388">
    <property type="entry name" value="WH-like_DNA-bd_sf"/>
</dbReference>
<organism evidence="6 7">
    <name type="scientific">Bailinhaonella thermotolerans</name>
    <dbReference type="NCBI Taxonomy" id="1070861"/>
    <lineage>
        <taxon>Bacteria</taxon>
        <taxon>Bacillati</taxon>
        <taxon>Actinomycetota</taxon>
        <taxon>Actinomycetes</taxon>
        <taxon>Streptosporangiales</taxon>
        <taxon>Streptosporangiaceae</taxon>
        <taxon>Bailinhaonella</taxon>
    </lineage>
</organism>
<feature type="domain" description="OmpR/PhoB-type" evidence="4">
    <location>
        <begin position="16"/>
        <end position="90"/>
    </location>
</feature>
<evidence type="ECO:0000259" key="5">
    <source>
        <dbReference type="SMART" id="SM01043"/>
    </source>
</evidence>
<dbReference type="SUPFAM" id="SSF52540">
    <property type="entry name" value="P-loop containing nucleoside triphosphate hydrolases"/>
    <property type="match status" value="1"/>
</dbReference>
<dbReference type="GO" id="GO:0006355">
    <property type="term" value="P:regulation of DNA-templated transcription"/>
    <property type="evidence" value="ECO:0007669"/>
    <property type="project" value="InterPro"/>
</dbReference>
<dbReference type="Gene3D" id="1.10.10.10">
    <property type="entry name" value="Winged helix-like DNA-binding domain superfamily/Winged helix DNA-binding domain"/>
    <property type="match status" value="1"/>
</dbReference>
<feature type="region of interest" description="Disordered" evidence="3">
    <location>
        <begin position="564"/>
        <end position="590"/>
    </location>
</feature>
<dbReference type="InterPro" id="IPR027417">
    <property type="entry name" value="P-loop_NTPase"/>
</dbReference>
<protein>
    <submittedName>
        <fullName evidence="6">AfsR/SARP family transcriptional regulator</fullName>
    </submittedName>
</protein>
<evidence type="ECO:0000313" key="7">
    <source>
        <dbReference type="Proteomes" id="UP000265768"/>
    </source>
</evidence>
<evidence type="ECO:0000313" key="6">
    <source>
        <dbReference type="EMBL" id="RJL32611.1"/>
    </source>
</evidence>
<dbReference type="EMBL" id="QZEY01000004">
    <property type="protein sequence ID" value="RJL32611.1"/>
    <property type="molecule type" value="Genomic_DNA"/>
</dbReference>
<proteinExistence type="inferred from homology"/>
<dbReference type="SUPFAM" id="SSF48452">
    <property type="entry name" value="TPR-like"/>
    <property type="match status" value="2"/>
</dbReference>
<dbReference type="CDD" id="cd15831">
    <property type="entry name" value="BTAD"/>
    <property type="match status" value="1"/>
</dbReference>
<dbReference type="Proteomes" id="UP000265768">
    <property type="component" value="Unassembled WGS sequence"/>
</dbReference>
<dbReference type="OrthoDB" id="3194665at2"/>
<name>A0A3A4AV76_9ACTN</name>
<dbReference type="SUPFAM" id="SSF46894">
    <property type="entry name" value="C-terminal effector domain of the bipartite response regulators"/>
    <property type="match status" value="1"/>
</dbReference>
<dbReference type="PANTHER" id="PTHR47691">
    <property type="entry name" value="REGULATOR-RELATED"/>
    <property type="match status" value="1"/>
</dbReference>
<dbReference type="GO" id="GO:0000160">
    <property type="term" value="P:phosphorelay signal transduction system"/>
    <property type="evidence" value="ECO:0007669"/>
    <property type="project" value="InterPro"/>
</dbReference>
<accession>A0A3A4AV76</accession>
<reference evidence="6 7" key="1">
    <citation type="submission" date="2018-09" db="EMBL/GenBank/DDBJ databases">
        <title>YIM 75507 draft genome.</title>
        <authorList>
            <person name="Tang S."/>
            <person name="Feng Y."/>
        </authorList>
    </citation>
    <scope>NUCLEOTIDE SEQUENCE [LARGE SCALE GENOMIC DNA]</scope>
    <source>
        <strain evidence="6 7">YIM 75507</strain>
    </source>
</reference>
<dbReference type="InterPro" id="IPR001867">
    <property type="entry name" value="OmpR/PhoB-type_DNA-bd"/>
</dbReference>
<evidence type="ECO:0000256" key="1">
    <source>
        <dbReference type="ARBA" id="ARBA00005820"/>
    </source>
</evidence>
<evidence type="ECO:0000259" key="4">
    <source>
        <dbReference type="SMART" id="SM00862"/>
    </source>
</evidence>
<dbReference type="AlphaFoldDB" id="A0A3A4AV76"/>
<comment type="caution">
    <text evidence="6">The sequence shown here is derived from an EMBL/GenBank/DDBJ whole genome shotgun (WGS) entry which is preliminary data.</text>
</comment>
<dbReference type="SMART" id="SM00862">
    <property type="entry name" value="Trans_reg_C"/>
    <property type="match status" value="1"/>
</dbReference>
<keyword evidence="7" id="KW-1185">Reference proteome</keyword>
<dbReference type="GO" id="GO:0003677">
    <property type="term" value="F:DNA binding"/>
    <property type="evidence" value="ECO:0007669"/>
    <property type="project" value="UniProtKB-KW"/>
</dbReference>
<dbReference type="InterPro" id="IPR005158">
    <property type="entry name" value="BTAD"/>
</dbReference>
<evidence type="ECO:0000256" key="3">
    <source>
        <dbReference type="SAM" id="MobiDB-lite"/>
    </source>
</evidence>
<dbReference type="InterPro" id="IPR016032">
    <property type="entry name" value="Sig_transdc_resp-reg_C-effctor"/>
</dbReference>
<dbReference type="PANTHER" id="PTHR47691:SF3">
    <property type="entry name" value="HTH-TYPE TRANSCRIPTIONAL REGULATOR RV0890C-RELATED"/>
    <property type="match status" value="1"/>
</dbReference>
<feature type="compositionally biased region" description="Low complexity" evidence="3">
    <location>
        <begin position="564"/>
        <end position="573"/>
    </location>
</feature>
<gene>
    <name evidence="6" type="ORF">D5H75_13950</name>
</gene>
<comment type="similarity">
    <text evidence="1">Belongs to the AfsR/DnrI/RedD regulatory family.</text>
</comment>
<dbReference type="InterPro" id="IPR011990">
    <property type="entry name" value="TPR-like_helical_dom_sf"/>
</dbReference>
<evidence type="ECO:0000256" key="2">
    <source>
        <dbReference type="ARBA" id="ARBA00023125"/>
    </source>
</evidence>
<feature type="domain" description="Bacterial transcriptional activator" evidence="5">
    <location>
        <begin position="97"/>
        <end position="241"/>
    </location>
</feature>
<keyword evidence="2" id="KW-0238">DNA-binding</keyword>
<sequence>MWCGILGALEVRGDDGGLISVGGSRARGLLVMLAAEAGRVVSLERLGEGQYGGLDDVPADVANAVQAQVSRLRRRLPAGVISFEGGGYRLAIDPDRVDAHRFERLAGEGRRALSAGRHAEARALLGEALALWRGEALADLGDAPYARNRRVRLEELRLGAIEDRAEAALAAGETGAAGELRELVAAHPLRERARGLLMRALHAEGRAGEALAEYEHARRLLAEELGADPSPELAGVHLEILRGEARPRPAAVPAPLTRLVGRDRELAHVLGLEGARLVTITGPGGIGKTRLAVEAARRYGDACFVDLSPVEEVPAAGPADANAVAHAALVALGVREGGLRGPGAAVPDPVERVTRALAERELTLVLDNCEHVIGAAAALVRRVLAACPAVRVLATSREPLGITGEVLVPLPPLEVPPPDAEPARALASPAVRLFLERAAASGLTIDPAAVDSGTADPGTVDAVARICAALEGVPLAIELAAVRLRAFTPQELARRLAEHDLFRVLSRGDRTAAARHRTLRAAIAWSWDLLGERERAVARRFTVFAGGATLEAAEHVCALRDEPAAGPEAASPAPAMPDPAPAGHGPVESLDPEDVADLLADLVDKSLIEVEGGGYRMLSTIRLFCAERLAEAGEEDRARRVHAGWFLALAQRTDPSLRRAGQVAALDLLRADHANLQAALRWAVRADPALALRLTAALAAYWWLSGRAAEAASQAPALLAAVDTRGPRALAQGPGDAAGPRPQAEPGIPGEPGMPYAGSGTPGPDPGPGPGAAPLTADEWARTREGYVAAAAFAITKASPGQHARAEEIMRSLEGPLRHPFVAALWGMNAGPMGPEELRRQLTLFADDTWNLALMRLGDGLLALLNGEPETGERALSEALGGFRELEERWGVAQALDGLAVLATLRGEWARASGLREEALRLLDRLGALDEMVDVAWRWGDALVREGDLDAAADRYGRAAGLARRAGMPGVPAPVHLGLGRIARIRGDLAEARERYEAALRTSVKGAFAAGGALVAAHVALGRLAEAEGDPDEARLRYRDALAAARETPLPSDIADAAEGLAAAALLDGDPARAAVLLGAAVALRGMRAAGDRDVEATEAGARRLLGEAAFAETFARAAALPRDRAVAAVLS</sequence>
<dbReference type="Gene3D" id="1.25.40.10">
    <property type="entry name" value="Tetratricopeptide repeat domain"/>
    <property type="match status" value="2"/>
</dbReference>